<dbReference type="Gene3D" id="1.10.287.950">
    <property type="entry name" value="Methyl-accepting chemotaxis protein"/>
    <property type="match status" value="2"/>
</dbReference>
<comment type="caution">
    <text evidence="7">The sequence shown here is derived from an EMBL/GenBank/DDBJ whole genome shotgun (WGS) entry which is preliminary data.</text>
</comment>
<proteinExistence type="predicted"/>
<dbReference type="Pfam" id="PF12698">
    <property type="entry name" value="ABC2_membrane_3"/>
    <property type="match status" value="2"/>
</dbReference>
<dbReference type="InterPro" id="IPR023908">
    <property type="entry name" value="xxxLxxG_rpt"/>
</dbReference>
<dbReference type="InterPro" id="IPR017500">
    <property type="entry name" value="Phage_infect_YhgE_N"/>
</dbReference>
<dbReference type="NCBIfam" id="TIGR03062">
    <property type="entry name" value="pip_yhgE_Cterm"/>
    <property type="match status" value="1"/>
</dbReference>
<feature type="transmembrane region" description="Helical" evidence="5">
    <location>
        <begin position="753"/>
        <end position="771"/>
    </location>
</feature>
<evidence type="ECO:0000256" key="3">
    <source>
        <dbReference type="ARBA" id="ARBA00022989"/>
    </source>
</evidence>
<dbReference type="RefSeq" id="WP_010006772.1">
    <property type="nucleotide sequence ID" value="NZ_JAGYGP010000003.1"/>
</dbReference>
<protein>
    <recommendedName>
        <fullName evidence="6">ABC-2 type transporter transmembrane domain-containing protein</fullName>
    </recommendedName>
</protein>
<feature type="domain" description="ABC-2 type transporter transmembrane" evidence="6">
    <location>
        <begin position="22"/>
        <end position="157"/>
    </location>
</feature>
<feature type="transmembrane region" description="Helical" evidence="5">
    <location>
        <begin position="698"/>
        <end position="716"/>
    </location>
</feature>
<organism evidence="7 8">
    <name type="scientific">Leuconostoc fallax</name>
    <dbReference type="NCBI Taxonomy" id="1251"/>
    <lineage>
        <taxon>Bacteria</taxon>
        <taxon>Bacillati</taxon>
        <taxon>Bacillota</taxon>
        <taxon>Bacilli</taxon>
        <taxon>Lactobacillales</taxon>
        <taxon>Lactobacillaceae</taxon>
        <taxon>Leuconostoc</taxon>
    </lineage>
</organism>
<dbReference type="PANTHER" id="PTHR43077">
    <property type="entry name" value="TRANSPORT PERMEASE YVFS-RELATED"/>
    <property type="match status" value="1"/>
</dbReference>
<dbReference type="EMBL" id="PUFI01000013">
    <property type="protein sequence ID" value="TDG68436.1"/>
    <property type="molecule type" value="Genomic_DNA"/>
</dbReference>
<dbReference type="GO" id="GO:0016020">
    <property type="term" value="C:membrane"/>
    <property type="evidence" value="ECO:0007669"/>
    <property type="project" value="UniProtKB-SubCell"/>
</dbReference>
<evidence type="ECO:0000313" key="8">
    <source>
        <dbReference type="Proteomes" id="UP000295681"/>
    </source>
</evidence>
<dbReference type="Proteomes" id="UP000295681">
    <property type="component" value="Unassembled WGS sequence"/>
</dbReference>
<name>A0A4R5N917_9LACO</name>
<dbReference type="InterPro" id="IPR017501">
    <property type="entry name" value="Phage_infect_YhgE_C"/>
</dbReference>
<dbReference type="NCBIfam" id="TIGR03057">
    <property type="entry name" value="xxxLxxG_by_4"/>
    <property type="match status" value="5"/>
</dbReference>
<dbReference type="PANTHER" id="PTHR43077:SF5">
    <property type="entry name" value="PHAGE INFECTION PROTEIN"/>
    <property type="match status" value="1"/>
</dbReference>
<keyword evidence="3 5" id="KW-1133">Transmembrane helix</keyword>
<dbReference type="InterPro" id="IPR011049">
    <property type="entry name" value="Serralysin-like_metalloprot_C"/>
</dbReference>
<dbReference type="InterPro" id="IPR051328">
    <property type="entry name" value="T7SS_ABC-Transporter"/>
</dbReference>
<keyword evidence="8" id="KW-1185">Reference proteome</keyword>
<gene>
    <name evidence="7" type="ORF">C5L23_000038</name>
</gene>
<evidence type="ECO:0000256" key="1">
    <source>
        <dbReference type="ARBA" id="ARBA00004141"/>
    </source>
</evidence>
<keyword evidence="2 5" id="KW-0812">Transmembrane</keyword>
<comment type="subcellular location">
    <subcellularLocation>
        <location evidence="1">Membrane</location>
        <topology evidence="1">Multi-pass membrane protein</topology>
    </subcellularLocation>
</comment>
<dbReference type="GO" id="GO:0140359">
    <property type="term" value="F:ABC-type transporter activity"/>
    <property type="evidence" value="ECO:0007669"/>
    <property type="project" value="InterPro"/>
</dbReference>
<feature type="transmembrane region" description="Helical" evidence="5">
    <location>
        <begin position="20"/>
        <end position="41"/>
    </location>
</feature>
<accession>A0A4R5N917</accession>
<evidence type="ECO:0000256" key="5">
    <source>
        <dbReference type="SAM" id="Phobius"/>
    </source>
</evidence>
<feature type="transmembrane region" description="Helical" evidence="5">
    <location>
        <begin position="670"/>
        <end position="691"/>
    </location>
</feature>
<keyword evidence="4 5" id="KW-0472">Membrane</keyword>
<feature type="domain" description="ABC-2 type transporter transmembrane" evidence="6">
    <location>
        <begin position="507"/>
        <end position="768"/>
    </location>
</feature>
<dbReference type="STRING" id="907931.GCA_000165675_01813"/>
<feature type="transmembrane region" description="Helical" evidence="5">
    <location>
        <begin position="639"/>
        <end position="658"/>
    </location>
</feature>
<evidence type="ECO:0000313" key="7">
    <source>
        <dbReference type="EMBL" id="TDG68436.1"/>
    </source>
</evidence>
<evidence type="ECO:0000256" key="4">
    <source>
        <dbReference type="ARBA" id="ARBA00023136"/>
    </source>
</evidence>
<dbReference type="SUPFAM" id="SSF101967">
    <property type="entry name" value="Adhesin YadA, collagen-binding domain"/>
    <property type="match status" value="1"/>
</dbReference>
<feature type="transmembrane region" description="Helical" evidence="5">
    <location>
        <begin position="600"/>
        <end position="619"/>
    </location>
</feature>
<dbReference type="InterPro" id="IPR013525">
    <property type="entry name" value="ABC2_TM"/>
</dbReference>
<dbReference type="NCBIfam" id="TIGR03061">
    <property type="entry name" value="pip_yhgE_Nterm"/>
    <property type="match status" value="1"/>
</dbReference>
<evidence type="ECO:0000259" key="6">
    <source>
        <dbReference type="Pfam" id="PF12698"/>
    </source>
</evidence>
<sequence>MRLWRSAEWQRVRSRRGLSILLVGIMLIPSLYAVIFLSSLWDTYGQLDKLPVAIVNQDRAAVVNNQQLTLGDDLTQNLLKKKPLKLTETTAAKAKKGLHDGKYYMTITIPEDFSKNSGTLLNSQPKVSQIKIAQNGGQSFIAEKMTASAAQKIHSKVESSLQQVYSENLLSALQSSKDGFKNGAKGADKLHSGLTQLQGGSAKLASGTDQLASGGQSLANGVQTYTQGVSRAQSGSQTLTNGIGQLQSQLPTLSTGVNQLATGASRLSTGIQQYTQGVNKAYDGSTQLSAGLSKMQNALNSQDTAQLLSGIKTFQSSLDKLESGLSATNSSESEQAKITASVTNLATQIKSLASIQSKLASTAKAQNLTSQQTQALEQAILPTVSTTTQAMASDLGTLTTELNTMKSGTQSLTTLKDSVAQLNNGFGGIASGVTTLVTTSKSGVATLNTGATSLNSGLATLNTNATSLTSGANQLAGGLNTLNQKIPTLSSGVSQLASGSQSLSSGLGQLTANNTSLTNGADQLSSGAAALNSGAKRSQQAVTQVTDGTNTLAQKLADGAIELDVIKTNRANAKALANPVHQKTTNLSSIKNNGTGMTPYMMSVGLFVGMLTMTMIYDFMVVAKKPRNGFRWWLDKQTVIGPVVLAQAVVMLVLLMLVDQLNPVNVAGTFIVAIIMAFSFNQLVVLFNVAFGKLGSGLMLVLMVLQLSASAGTYPIQLSNRFFEAINPYMPMTYSVRALRETISLGGSYASEILILLVIGLTSMVLTWVVYQMKLKHNQLAFAD</sequence>
<evidence type="ECO:0000256" key="2">
    <source>
        <dbReference type="ARBA" id="ARBA00022692"/>
    </source>
</evidence>
<dbReference type="AlphaFoldDB" id="A0A4R5N917"/>
<reference evidence="7 8" key="1">
    <citation type="journal article" date="2019" name="Appl. Microbiol. Biotechnol.">
        <title>Uncovering carbohydrate metabolism through a genotype-phenotype association study of 56 lactic acid bacteria genomes.</title>
        <authorList>
            <person name="Buron-Moles G."/>
            <person name="Chailyan A."/>
            <person name="Dolejs I."/>
            <person name="Forster J."/>
            <person name="Miks M.H."/>
        </authorList>
    </citation>
    <scope>NUCLEOTIDE SEQUENCE [LARGE SCALE GENOMIC DNA]</scope>
    <source>
        <strain evidence="7 8">ATCC 700006</strain>
    </source>
</reference>